<name>A0A0M8PJI1_9EURO</name>
<dbReference type="EMBL" id="LHQQ01000001">
    <property type="protein sequence ID" value="KOS48960.1"/>
    <property type="molecule type" value="Genomic_DNA"/>
</dbReference>
<evidence type="ECO:0000313" key="2">
    <source>
        <dbReference type="EMBL" id="KOS48960.1"/>
    </source>
</evidence>
<dbReference type="Proteomes" id="UP000037696">
    <property type="component" value="Unassembled WGS sequence"/>
</dbReference>
<proteinExistence type="predicted"/>
<dbReference type="AlphaFoldDB" id="A0A0M8PJI1"/>
<feature type="region of interest" description="Disordered" evidence="1">
    <location>
        <begin position="89"/>
        <end position="114"/>
    </location>
</feature>
<gene>
    <name evidence="2" type="ORF">ACN38_g36</name>
</gene>
<evidence type="ECO:0000313" key="3">
    <source>
        <dbReference type="Proteomes" id="UP000037696"/>
    </source>
</evidence>
<organism evidence="2 3">
    <name type="scientific">Penicillium nordicum</name>
    <dbReference type="NCBI Taxonomy" id="229535"/>
    <lineage>
        <taxon>Eukaryota</taxon>
        <taxon>Fungi</taxon>
        <taxon>Dikarya</taxon>
        <taxon>Ascomycota</taxon>
        <taxon>Pezizomycotina</taxon>
        <taxon>Eurotiomycetes</taxon>
        <taxon>Eurotiomycetidae</taxon>
        <taxon>Eurotiales</taxon>
        <taxon>Aspergillaceae</taxon>
        <taxon>Penicillium</taxon>
    </lineage>
</organism>
<sequence length="114" mass="13040">MATLMFWSTPAPHPFPLKESSGLPLLLSFLLFAFQCCVCPLELRNLSVVSLDPILRKSRITPPVIVTLIFELQKQTHQQLQWSSRNCSYSLNTHEGTKKKKKKTNEGKKKKKTN</sequence>
<keyword evidence="3" id="KW-1185">Reference proteome</keyword>
<protein>
    <submittedName>
        <fullName evidence="2">Uncharacterized protein</fullName>
    </submittedName>
</protein>
<evidence type="ECO:0000256" key="1">
    <source>
        <dbReference type="SAM" id="MobiDB-lite"/>
    </source>
</evidence>
<comment type="caution">
    <text evidence="2">The sequence shown here is derived from an EMBL/GenBank/DDBJ whole genome shotgun (WGS) entry which is preliminary data.</text>
</comment>
<feature type="compositionally biased region" description="Basic residues" evidence="1">
    <location>
        <begin position="97"/>
        <end position="114"/>
    </location>
</feature>
<accession>A0A0M8PJI1</accession>
<reference evidence="2 3" key="1">
    <citation type="submission" date="2015-08" db="EMBL/GenBank/DDBJ databases">
        <title>Genome sequencing of Penicillium nordicum.</title>
        <authorList>
            <person name="Nguyen H.D."/>
            <person name="Seifert K.A."/>
        </authorList>
    </citation>
    <scope>NUCLEOTIDE SEQUENCE [LARGE SCALE GENOMIC DNA]</scope>
    <source>
        <strain evidence="2 3">DAOMC 185683</strain>
    </source>
</reference>